<keyword evidence="2" id="KW-1185">Reference proteome</keyword>
<organism evidence="1 2">
    <name type="scientific">Rhizopus delemar (strain RA 99-880 / ATCC MYA-4621 / FGSC 9543 / NRRL 43880)</name>
    <name type="common">Mucormycosis agent</name>
    <name type="synonym">Rhizopus arrhizus var. delemar</name>
    <dbReference type="NCBI Taxonomy" id="246409"/>
    <lineage>
        <taxon>Eukaryota</taxon>
        <taxon>Fungi</taxon>
        <taxon>Fungi incertae sedis</taxon>
        <taxon>Mucoromycota</taxon>
        <taxon>Mucoromycotina</taxon>
        <taxon>Mucoromycetes</taxon>
        <taxon>Mucorales</taxon>
        <taxon>Mucorineae</taxon>
        <taxon>Rhizopodaceae</taxon>
        <taxon>Rhizopus</taxon>
    </lineage>
</organism>
<evidence type="ECO:0000313" key="1">
    <source>
        <dbReference type="EMBL" id="EIE84992.1"/>
    </source>
</evidence>
<dbReference type="VEuPathDB" id="FungiDB:RO3G_09702"/>
<dbReference type="Proteomes" id="UP000009138">
    <property type="component" value="Unassembled WGS sequence"/>
</dbReference>
<dbReference type="RefSeq" id="XP_067520388.1">
    <property type="nucleotide sequence ID" value="XM_067664287.1"/>
</dbReference>
<dbReference type="InParanoid" id="I1C962"/>
<dbReference type="AlphaFoldDB" id="I1C962"/>
<accession>I1C962</accession>
<reference evidence="1 2" key="1">
    <citation type="journal article" date="2009" name="PLoS Genet.">
        <title>Genomic analysis of the basal lineage fungus Rhizopus oryzae reveals a whole-genome duplication.</title>
        <authorList>
            <person name="Ma L.-J."/>
            <person name="Ibrahim A.S."/>
            <person name="Skory C."/>
            <person name="Grabherr M.G."/>
            <person name="Burger G."/>
            <person name="Butler M."/>
            <person name="Elias M."/>
            <person name="Idnurm A."/>
            <person name="Lang B.F."/>
            <person name="Sone T."/>
            <person name="Abe A."/>
            <person name="Calvo S.E."/>
            <person name="Corrochano L.M."/>
            <person name="Engels R."/>
            <person name="Fu J."/>
            <person name="Hansberg W."/>
            <person name="Kim J.-M."/>
            <person name="Kodira C.D."/>
            <person name="Koehrsen M.J."/>
            <person name="Liu B."/>
            <person name="Miranda-Saavedra D."/>
            <person name="O'Leary S."/>
            <person name="Ortiz-Castellanos L."/>
            <person name="Poulter R."/>
            <person name="Rodriguez-Romero J."/>
            <person name="Ruiz-Herrera J."/>
            <person name="Shen Y.-Q."/>
            <person name="Zeng Q."/>
            <person name="Galagan J."/>
            <person name="Birren B.W."/>
            <person name="Cuomo C.A."/>
            <person name="Wickes B.L."/>
        </authorList>
    </citation>
    <scope>NUCLEOTIDE SEQUENCE [LARGE SCALE GENOMIC DNA]</scope>
    <source>
        <strain evidence="2">RA 99-880 / ATCC MYA-4621 / FGSC 9543 / NRRL 43880</strain>
    </source>
</reference>
<gene>
    <name evidence="1" type="ORF">RO3G_09702</name>
</gene>
<protein>
    <submittedName>
        <fullName evidence="1">Uncharacterized protein</fullName>
    </submittedName>
</protein>
<proteinExistence type="predicted"/>
<sequence>MSIISNVSIKRRLQKVKLLLLLPATLAPRPPQLLKKIKVLTNELDNKEFEALISTKNSPDKLAG</sequence>
<evidence type="ECO:0000313" key="2">
    <source>
        <dbReference type="Proteomes" id="UP000009138"/>
    </source>
</evidence>
<dbReference type="EMBL" id="CH476738">
    <property type="protein sequence ID" value="EIE84992.1"/>
    <property type="molecule type" value="Genomic_DNA"/>
</dbReference>
<name>I1C962_RHIO9</name>
<dbReference type="GeneID" id="93616668"/>